<dbReference type="Proteomes" id="UP000243499">
    <property type="component" value="Chromosome 5"/>
</dbReference>
<proteinExistence type="predicted"/>
<feature type="region of interest" description="Disordered" evidence="1">
    <location>
        <begin position="67"/>
        <end position="112"/>
    </location>
</feature>
<evidence type="ECO:0000256" key="1">
    <source>
        <dbReference type="SAM" id="MobiDB-lite"/>
    </source>
</evidence>
<gene>
    <name evidence="2" type="ORF">PAHAL_5G159100</name>
</gene>
<reference evidence="2" key="1">
    <citation type="submission" date="2018-04" db="EMBL/GenBank/DDBJ databases">
        <title>WGS assembly of Panicum hallii.</title>
        <authorList>
            <person name="Lovell J."/>
            <person name="Jenkins J."/>
            <person name="Lowry D."/>
            <person name="Mamidi S."/>
            <person name="Sreedasyam A."/>
            <person name="Weng X."/>
            <person name="Barry K."/>
            <person name="Bonette J."/>
            <person name="Campitelli B."/>
            <person name="Daum C."/>
            <person name="Gordon S."/>
            <person name="Gould B."/>
            <person name="Lipzen A."/>
            <person name="Macqueen A."/>
            <person name="Palacio-Mejia J."/>
            <person name="Plott C."/>
            <person name="Shakirov E."/>
            <person name="Shu S."/>
            <person name="Yoshinaga Y."/>
            <person name="Zane M."/>
            <person name="Rokhsar D."/>
            <person name="Grimwood J."/>
            <person name="Schmutz J."/>
            <person name="Juenger T."/>
        </authorList>
    </citation>
    <scope>NUCLEOTIDE SEQUENCE [LARGE SCALE GENOMIC DNA]</scope>
    <source>
        <strain evidence="2">FIL2</strain>
    </source>
</reference>
<accession>A0A2T8IK46</accession>
<sequence length="182" mass="19616">MRSGWLGGCGCGDRHRTCARGAWPWCAYATRRRGARAGAATVAVGGKRGGKGRGGWLRIRRAWPPARSGARLGSGLDLDPDPAARDKTATRVRPTRASAADRNRAAAPAATKMRASDRVVALSRTPARRPRLPPDLDVFVAPRLQAFDAYQTTSTCTTKVSKTRVFKRQKSPVKGFGQTALF</sequence>
<dbReference type="Gramene" id="PVH38041">
    <property type="protein sequence ID" value="PVH38041"/>
    <property type="gene ID" value="PAHAL_5G159100"/>
</dbReference>
<evidence type="ECO:0000313" key="2">
    <source>
        <dbReference type="EMBL" id="PVH38041.1"/>
    </source>
</evidence>
<organism evidence="2">
    <name type="scientific">Panicum hallii</name>
    <dbReference type="NCBI Taxonomy" id="206008"/>
    <lineage>
        <taxon>Eukaryota</taxon>
        <taxon>Viridiplantae</taxon>
        <taxon>Streptophyta</taxon>
        <taxon>Embryophyta</taxon>
        <taxon>Tracheophyta</taxon>
        <taxon>Spermatophyta</taxon>
        <taxon>Magnoliopsida</taxon>
        <taxon>Liliopsida</taxon>
        <taxon>Poales</taxon>
        <taxon>Poaceae</taxon>
        <taxon>PACMAD clade</taxon>
        <taxon>Panicoideae</taxon>
        <taxon>Panicodae</taxon>
        <taxon>Paniceae</taxon>
        <taxon>Panicinae</taxon>
        <taxon>Panicum</taxon>
        <taxon>Panicum sect. Panicum</taxon>
    </lineage>
</organism>
<protein>
    <submittedName>
        <fullName evidence="2">Uncharacterized protein</fullName>
    </submittedName>
</protein>
<dbReference type="AlphaFoldDB" id="A0A2T8IK46"/>
<name>A0A2T8IK46_9POAL</name>
<dbReference type="EMBL" id="CM008050">
    <property type="protein sequence ID" value="PVH38041.1"/>
    <property type="molecule type" value="Genomic_DNA"/>
</dbReference>